<evidence type="ECO:0000313" key="8">
    <source>
        <dbReference type="EnsemblMetazoa" id="XP_014258414.2"/>
    </source>
</evidence>
<dbReference type="PANTHER" id="PTHR21540:SF3">
    <property type="entry name" value="E3 UBIQUITIN-PROTEIN LIGASE ZSWIM2"/>
    <property type="match status" value="1"/>
</dbReference>
<evidence type="ECO:0008006" key="10">
    <source>
        <dbReference type="Google" id="ProtNLM"/>
    </source>
</evidence>
<evidence type="ECO:0000313" key="9">
    <source>
        <dbReference type="Proteomes" id="UP000494040"/>
    </source>
</evidence>
<evidence type="ECO:0000256" key="5">
    <source>
        <dbReference type="SAM" id="MobiDB-lite"/>
    </source>
</evidence>
<feature type="domain" description="SWIM-type" evidence="7">
    <location>
        <begin position="42"/>
        <end position="75"/>
    </location>
</feature>
<dbReference type="SUPFAM" id="SSF57850">
    <property type="entry name" value="RING/U-box"/>
    <property type="match status" value="2"/>
</dbReference>
<dbReference type="OrthoDB" id="8062037at2759"/>
<dbReference type="PROSITE" id="PS50966">
    <property type="entry name" value="ZF_SWIM"/>
    <property type="match status" value="1"/>
</dbReference>
<dbReference type="PROSITE" id="PS50089">
    <property type="entry name" value="ZF_RING_2"/>
    <property type="match status" value="1"/>
</dbReference>
<evidence type="ECO:0000256" key="1">
    <source>
        <dbReference type="ARBA" id="ARBA00022723"/>
    </source>
</evidence>
<dbReference type="RefSeq" id="XP_024082378.1">
    <property type="nucleotide sequence ID" value="XM_024226610.1"/>
</dbReference>
<dbReference type="GO" id="GO:0008270">
    <property type="term" value="F:zinc ion binding"/>
    <property type="evidence" value="ECO:0007669"/>
    <property type="project" value="UniProtKB-KW"/>
</dbReference>
<dbReference type="Gene3D" id="3.30.60.90">
    <property type="match status" value="1"/>
</dbReference>
<dbReference type="InterPro" id="IPR001841">
    <property type="entry name" value="Znf_RING"/>
</dbReference>
<dbReference type="Gene3D" id="3.30.40.10">
    <property type="entry name" value="Zinc/RING finger domain, C3HC4 (zinc finger)"/>
    <property type="match status" value="1"/>
</dbReference>
<dbReference type="RefSeq" id="XP_014258414.2">
    <property type="nucleotide sequence ID" value="XM_014402928.2"/>
</dbReference>
<feature type="compositionally biased region" description="Acidic residues" evidence="5">
    <location>
        <begin position="478"/>
        <end position="491"/>
    </location>
</feature>
<dbReference type="PANTHER" id="PTHR21540">
    <property type="entry name" value="RING FINGER AND SWIM DOMAIN-CONTAINING PROTEIN 2"/>
    <property type="match status" value="1"/>
</dbReference>
<feature type="compositionally biased region" description="Basic and acidic residues" evidence="5">
    <location>
        <begin position="517"/>
        <end position="535"/>
    </location>
</feature>
<organism evidence="8 9">
    <name type="scientific">Cimex lectularius</name>
    <name type="common">Bed bug</name>
    <name type="synonym">Acanthia lectularia</name>
    <dbReference type="NCBI Taxonomy" id="79782"/>
    <lineage>
        <taxon>Eukaryota</taxon>
        <taxon>Metazoa</taxon>
        <taxon>Ecdysozoa</taxon>
        <taxon>Arthropoda</taxon>
        <taxon>Hexapoda</taxon>
        <taxon>Insecta</taxon>
        <taxon>Pterygota</taxon>
        <taxon>Neoptera</taxon>
        <taxon>Paraneoptera</taxon>
        <taxon>Hemiptera</taxon>
        <taxon>Heteroptera</taxon>
        <taxon>Panheteroptera</taxon>
        <taxon>Cimicomorpha</taxon>
        <taxon>Cimicidae</taxon>
        <taxon>Cimex</taxon>
    </lineage>
</organism>
<keyword evidence="9" id="KW-1185">Reference proteome</keyword>
<reference evidence="8" key="1">
    <citation type="submission" date="2022-01" db="UniProtKB">
        <authorList>
            <consortium name="EnsemblMetazoa"/>
        </authorList>
    </citation>
    <scope>IDENTIFICATION</scope>
</reference>
<dbReference type="EnsemblMetazoa" id="XM_024226610.1">
    <property type="protein sequence ID" value="XP_024082378.1"/>
    <property type="gene ID" value="LOC106671933"/>
</dbReference>
<proteinExistence type="predicted"/>
<name>A0A8I6TGZ2_CIMLE</name>
<dbReference type="GO" id="GO:0061630">
    <property type="term" value="F:ubiquitin protein ligase activity"/>
    <property type="evidence" value="ECO:0007669"/>
    <property type="project" value="InterPro"/>
</dbReference>
<dbReference type="InterPro" id="IPR039903">
    <property type="entry name" value="Zswim2"/>
</dbReference>
<keyword evidence="1" id="KW-0479">Metal-binding</keyword>
<evidence type="ECO:0000259" key="7">
    <source>
        <dbReference type="PROSITE" id="PS50966"/>
    </source>
</evidence>
<keyword evidence="3" id="KW-0862">Zinc</keyword>
<keyword evidence="2 4" id="KW-0863">Zinc-finger</keyword>
<evidence type="ECO:0000256" key="4">
    <source>
        <dbReference type="PROSITE-ProRule" id="PRU00175"/>
    </source>
</evidence>
<feature type="region of interest" description="Disordered" evidence="5">
    <location>
        <begin position="475"/>
        <end position="535"/>
    </location>
</feature>
<accession>A0A8I6TGZ2</accession>
<dbReference type="InterPro" id="IPR007527">
    <property type="entry name" value="Znf_SWIM"/>
</dbReference>
<evidence type="ECO:0000256" key="3">
    <source>
        <dbReference type="ARBA" id="ARBA00022833"/>
    </source>
</evidence>
<feature type="region of interest" description="Disordered" evidence="5">
    <location>
        <begin position="425"/>
        <end position="456"/>
    </location>
</feature>
<evidence type="ECO:0000259" key="6">
    <source>
        <dbReference type="PROSITE" id="PS50089"/>
    </source>
</evidence>
<feature type="domain" description="RING-type" evidence="6">
    <location>
        <begin position="177"/>
        <end position="226"/>
    </location>
</feature>
<dbReference type="EnsemblMetazoa" id="XM_014402928.2">
    <property type="protein sequence ID" value="XP_014258414.2"/>
    <property type="gene ID" value="LOC106671933"/>
</dbReference>
<dbReference type="Proteomes" id="UP000494040">
    <property type="component" value="Unassembled WGS sequence"/>
</dbReference>
<evidence type="ECO:0000256" key="2">
    <source>
        <dbReference type="ARBA" id="ARBA00022771"/>
    </source>
</evidence>
<dbReference type="Pfam" id="PF04434">
    <property type="entry name" value="SWIM"/>
    <property type="match status" value="1"/>
</dbReference>
<dbReference type="AlphaFoldDB" id="A0A8I6TGZ2"/>
<dbReference type="GeneID" id="106671933"/>
<dbReference type="InterPro" id="IPR013083">
    <property type="entry name" value="Znf_RING/FYVE/PHD"/>
</dbReference>
<protein>
    <recommendedName>
        <fullName evidence="10">SWIM-type domain-containing protein</fullName>
    </recommendedName>
</protein>
<dbReference type="InterPro" id="IPR043145">
    <property type="entry name" value="Znf_ZZ_sf"/>
</dbReference>
<sequence>MHRACSRVAQDSLERAEKADLYLVREAGPAAWTIAERGGTPFRVCLGQSHSCTCPCFRMTKDLCVHIVWVLTKKLAIRPSNPICYQKGYVKKRRTIYKTLIVLRWAIELLSVTKACLGMIEQLWRETAMDECVLGMTERELEECLYPKKLTNPKRMPVRNPSNKPVRKRIVDKDDPCPICLEPFVAKRSPIVYCTYGCGQGMHGHCMEVVARHQDDPRNLTCPMCRGHFSSLPELRLSMRRTRPPKLAALPKHETYCTYCENQVFGSLYKCLRCPQIRACAQCVNSVRYSMHAKHGLAAKTSPDDKWKVVAVQCRSPSPRRKMMPKSLPKIQRKKRHEGPGIFMEPVAPQPPKCPICTDHGTNYFELECGHLVTTPASTPVPVDASAERRNPKGTCARLAGCKQHPTLIPPQVVAHRLELYKRAPQISAAPRAQPKPRKKKEPPEPPLEPDIRENGRILGSKVLPIMALLLQRKADETDQEQQEADQEQEAEQEKKPGKRRLTVQCVQLLPDAESAPQRRNEKRPWKRESTLKKR</sequence>